<reference evidence="1 2" key="1">
    <citation type="submission" date="2020-08" db="EMBL/GenBank/DDBJ databases">
        <title>Genomic Encyclopedia of Type Strains, Phase IV (KMG-IV): sequencing the most valuable type-strain genomes for metagenomic binning, comparative biology and taxonomic classification.</title>
        <authorList>
            <person name="Goeker M."/>
        </authorList>
    </citation>
    <scope>NUCLEOTIDE SEQUENCE [LARGE SCALE GENOMIC DNA]</scope>
    <source>
        <strain evidence="1 2">DSM 22548</strain>
    </source>
</reference>
<name>A0A7W5UGT7_9BACT</name>
<evidence type="ECO:0000313" key="1">
    <source>
        <dbReference type="EMBL" id="MBB3702271.1"/>
    </source>
</evidence>
<dbReference type="Proteomes" id="UP000541425">
    <property type="component" value="Unassembled WGS sequence"/>
</dbReference>
<dbReference type="RefSeq" id="WP_183695004.1">
    <property type="nucleotide sequence ID" value="NZ_JACICA010000002.1"/>
</dbReference>
<evidence type="ECO:0008006" key="3">
    <source>
        <dbReference type="Google" id="ProtNLM"/>
    </source>
</evidence>
<evidence type="ECO:0000313" key="2">
    <source>
        <dbReference type="Proteomes" id="UP000541425"/>
    </source>
</evidence>
<gene>
    <name evidence="1" type="ORF">FHS60_000724</name>
</gene>
<accession>A0A7W5UGT7</accession>
<comment type="caution">
    <text evidence="1">The sequence shown here is derived from an EMBL/GenBank/DDBJ whole genome shotgun (WGS) entry which is preliminary data.</text>
</comment>
<dbReference type="AlphaFoldDB" id="A0A7W5UGT7"/>
<sequence>MAKAAKDILYVDYIHQVGHVNFDHIHIDALKATQRNVRLVLHKELADQLPYAKDEYAAILPSWLYQRDNRPLLNRILFILVLLFIRWKIRPQDYRSVIVSSCEEITLGLFPLCRNMNIVCHGNAQSFDSSKLKTFFLRRLARHNRFIVFNSEMAQPFLENGIKNVDIISHGCIPPFQVSNATTTLPDLSAYRHVVFHPSASPDRVFMQQLLKDADLQDFLKRENILLILRNHPEGKTEIGNIRFINHYLTQSQYQQLFLQADTILLAYPPQFRFQVSGVSFECVSNHKKVLIFDNPSLNYCRQFYNYDPIFHNIGQMCQLLKQLTEDSSLQCVVDAKMLRPDYTQILATK</sequence>
<proteinExistence type="predicted"/>
<dbReference type="EMBL" id="JACICA010000002">
    <property type="protein sequence ID" value="MBB3702271.1"/>
    <property type="molecule type" value="Genomic_DNA"/>
</dbReference>
<protein>
    <recommendedName>
        <fullName evidence="3">Glycosyltransferase</fullName>
    </recommendedName>
</protein>
<organism evidence="1 2">
    <name type="scientific">Alloprevotella rava</name>
    <dbReference type="NCBI Taxonomy" id="671218"/>
    <lineage>
        <taxon>Bacteria</taxon>
        <taxon>Pseudomonadati</taxon>
        <taxon>Bacteroidota</taxon>
        <taxon>Bacteroidia</taxon>
        <taxon>Bacteroidales</taxon>
        <taxon>Prevotellaceae</taxon>
        <taxon>Alloprevotella</taxon>
    </lineage>
</organism>